<organism evidence="1 2">
    <name type="scientific">Zymoseptoria tritici ST99CH_1A5</name>
    <dbReference type="NCBI Taxonomy" id="1276529"/>
    <lineage>
        <taxon>Eukaryota</taxon>
        <taxon>Fungi</taxon>
        <taxon>Dikarya</taxon>
        <taxon>Ascomycota</taxon>
        <taxon>Pezizomycotina</taxon>
        <taxon>Dothideomycetes</taxon>
        <taxon>Dothideomycetidae</taxon>
        <taxon>Mycosphaerellales</taxon>
        <taxon>Mycosphaerellaceae</taxon>
        <taxon>Zymoseptoria</taxon>
    </lineage>
</organism>
<accession>A0A1Y6M0N2</accession>
<name>A0A1Y6M0N2_ZYMTR</name>
<proteinExistence type="predicted"/>
<dbReference type="Proteomes" id="UP000215453">
    <property type="component" value="Chromosome 12"/>
</dbReference>
<evidence type="ECO:0000313" key="1">
    <source>
        <dbReference type="EMBL" id="SMY29248.1"/>
    </source>
</evidence>
<gene>
    <name evidence="1" type="ORF">ZT1A5_G10695</name>
</gene>
<dbReference type="EMBL" id="LT882687">
    <property type="protein sequence ID" value="SMY29248.1"/>
    <property type="molecule type" value="Genomic_DNA"/>
</dbReference>
<sequence>MTGNGPLACGKPAGTPNSFDAKSVYMTLKKGCSVYIYTDNNQKCFPDTPTTETPFTKQGPYAGPSEGCFPLRGNKVGKWKNASVQCGPI</sequence>
<protein>
    <submittedName>
        <fullName evidence="1">Uncharacterized protein</fullName>
    </submittedName>
</protein>
<dbReference type="AlphaFoldDB" id="A0A1Y6M0N2"/>
<reference evidence="1 2" key="1">
    <citation type="submission" date="2016-10" db="EMBL/GenBank/DDBJ databases">
        <authorList>
            <person name="Varghese N."/>
        </authorList>
    </citation>
    <scope>NUCLEOTIDE SEQUENCE [LARGE SCALE GENOMIC DNA]</scope>
</reference>
<evidence type="ECO:0000313" key="2">
    <source>
        <dbReference type="Proteomes" id="UP000215453"/>
    </source>
</evidence>